<protein>
    <recommendedName>
        <fullName evidence="1">TiaS-like TCKD domain-containing protein</fullName>
    </recommendedName>
</protein>
<dbReference type="RefSeq" id="WP_012106133.1">
    <property type="nucleotide sequence ID" value="NC_009712.1"/>
</dbReference>
<dbReference type="EMBL" id="CP000780">
    <property type="protein sequence ID" value="ABS55112.1"/>
    <property type="molecule type" value="Genomic_DNA"/>
</dbReference>
<gene>
    <name evidence="2" type="ordered locus">Mboo_0594</name>
</gene>
<dbReference type="KEGG" id="mbn:Mboo_0594"/>
<organism evidence="2 3">
    <name type="scientific">Methanoregula boonei (strain DSM 21154 / JCM 14090 / 6A8)</name>
    <dbReference type="NCBI Taxonomy" id="456442"/>
    <lineage>
        <taxon>Archaea</taxon>
        <taxon>Methanobacteriati</taxon>
        <taxon>Methanobacteriota</taxon>
        <taxon>Stenosarchaea group</taxon>
        <taxon>Methanomicrobia</taxon>
        <taxon>Methanomicrobiales</taxon>
        <taxon>Methanoregulaceae</taxon>
        <taxon>Methanoregula</taxon>
    </lineage>
</organism>
<feature type="domain" description="TiaS-like TCKD" evidence="1">
    <location>
        <begin position="181"/>
        <end position="239"/>
    </location>
</feature>
<evidence type="ECO:0000313" key="2">
    <source>
        <dbReference type="EMBL" id="ABS55112.1"/>
    </source>
</evidence>
<sequence>MESYKYFIAESSVNENFGDNMIILTPGDVKQRFGPLFSKKFLVMVDETAGRAEILEQCHARGTIEWDAMNRSRAGGAVAACAVEGSTMTIQARLGRYPVNFGAAAGTIGGQALEAVEVNGDEVITTWAGIAGAGVGIAACLPQAPGVIRAEYPSEDDLKVGGARTNHVRIVSPLYEKVSFGIDDTDTKQEGATWVMALKCAEACLLEGVEFLDMRLIQLNPAVPHKTTNCVGSALNFAARPGSIGALREFVCTFVEEHTFSKDTGIAFSRGIRTGQESPFHAAIKTEILTVQKAEEEAQRLGIEFLDHNGRKGRIGALGAVLWADRGIEAAGLYGEHL</sequence>
<dbReference type="PANTHER" id="PTHR40705">
    <property type="entry name" value="TRNA(ILE2) 2-AGMATINYLCYTIDINE SYNTHETASE TIAS"/>
    <property type="match status" value="1"/>
</dbReference>
<dbReference type="Proteomes" id="UP000002408">
    <property type="component" value="Chromosome"/>
</dbReference>
<dbReference type="AlphaFoldDB" id="A7I5V1"/>
<evidence type="ECO:0000313" key="3">
    <source>
        <dbReference type="Proteomes" id="UP000002408"/>
    </source>
</evidence>
<evidence type="ECO:0000259" key="1">
    <source>
        <dbReference type="Pfam" id="PF22641"/>
    </source>
</evidence>
<dbReference type="eggNOG" id="arCOG01116">
    <property type="taxonomic scope" value="Archaea"/>
</dbReference>
<proteinExistence type="predicted"/>
<dbReference type="GeneID" id="5411702"/>
<reference evidence="3" key="1">
    <citation type="journal article" date="2015" name="Microbiology">
        <title>Genome of Methanoregula boonei 6A8 reveals adaptations to oligotrophic peatland environments.</title>
        <authorList>
            <person name="Braeuer S."/>
            <person name="Cadillo-Quiroz H."/>
            <person name="Kyrpides N."/>
            <person name="Woyke T."/>
            <person name="Goodwin L."/>
            <person name="Detter C."/>
            <person name="Podell S."/>
            <person name="Yavitt J.B."/>
            <person name="Zinder S.H."/>
        </authorList>
    </citation>
    <scope>NUCLEOTIDE SEQUENCE [LARGE SCALE GENOMIC DNA]</scope>
    <source>
        <strain evidence="3">DSM 21154 / JCM 14090 / 6A8</strain>
    </source>
</reference>
<dbReference type="Gene3D" id="3.30.70.2200">
    <property type="match status" value="1"/>
</dbReference>
<keyword evidence="3" id="KW-1185">Reference proteome</keyword>
<dbReference type="STRING" id="456442.Mboo_0594"/>
<dbReference type="PANTHER" id="PTHR40705:SF2">
    <property type="entry name" value="DUF1743 DOMAIN-CONTAINING PROTEIN"/>
    <property type="match status" value="1"/>
</dbReference>
<dbReference type="Pfam" id="PF22641">
    <property type="entry name" value="TiaS_TCKD"/>
    <property type="match status" value="1"/>
</dbReference>
<name>A7I5V1_METB6</name>
<dbReference type="HOGENOM" id="CLU_065511_0_0_2"/>
<accession>A7I5V1</accession>
<dbReference type="InterPro" id="IPR053870">
    <property type="entry name" value="TiaS-like_TCKD"/>
</dbReference>